<dbReference type="RefSeq" id="WP_247375025.1">
    <property type="nucleotide sequence ID" value="NZ_JALLGV010000001.1"/>
</dbReference>
<dbReference type="Proteomes" id="UP001597119">
    <property type="component" value="Unassembled WGS sequence"/>
</dbReference>
<keyword evidence="4" id="KW-1185">Reference proteome</keyword>
<evidence type="ECO:0000313" key="3">
    <source>
        <dbReference type="EMBL" id="MFD1587119.1"/>
    </source>
</evidence>
<dbReference type="EMBL" id="JBHUDJ010000003">
    <property type="protein sequence ID" value="MFD1587119.1"/>
    <property type="molecule type" value="Genomic_DNA"/>
</dbReference>
<feature type="domain" description="Hydantoinase B/oxoprolinase" evidence="2">
    <location>
        <begin position="7"/>
        <end position="515"/>
    </location>
</feature>
<organism evidence="3 4">
    <name type="scientific">Halorientalis brevis</name>
    <dbReference type="NCBI Taxonomy" id="1126241"/>
    <lineage>
        <taxon>Archaea</taxon>
        <taxon>Methanobacteriati</taxon>
        <taxon>Methanobacteriota</taxon>
        <taxon>Stenosarchaea group</taxon>
        <taxon>Halobacteria</taxon>
        <taxon>Halobacteriales</taxon>
        <taxon>Haloarculaceae</taxon>
        <taxon>Halorientalis</taxon>
    </lineage>
</organism>
<dbReference type="PANTHER" id="PTHR11365:SF23">
    <property type="entry name" value="HYPOTHETICAL 5-OXOPROLINASE (EUROFUNG)-RELATED"/>
    <property type="match status" value="1"/>
</dbReference>
<dbReference type="PANTHER" id="PTHR11365">
    <property type="entry name" value="5-OXOPROLINASE RELATED"/>
    <property type="match status" value="1"/>
</dbReference>
<dbReference type="Pfam" id="PF02538">
    <property type="entry name" value="Hydantoinase_B"/>
    <property type="match status" value="1"/>
</dbReference>
<evidence type="ECO:0000313" key="4">
    <source>
        <dbReference type="Proteomes" id="UP001597119"/>
    </source>
</evidence>
<name>A0ABD6CCL9_9EURY</name>
<dbReference type="InterPro" id="IPR003692">
    <property type="entry name" value="Hydantoinase_B"/>
</dbReference>
<dbReference type="AlphaFoldDB" id="A0ABD6CCL9"/>
<evidence type="ECO:0000256" key="1">
    <source>
        <dbReference type="SAM" id="MobiDB-lite"/>
    </source>
</evidence>
<gene>
    <name evidence="3" type="ORF">ACFR9U_08990</name>
</gene>
<proteinExistence type="predicted"/>
<protein>
    <submittedName>
        <fullName evidence="3">Hydantoinase B/oxoprolinase family protein</fullName>
    </submittedName>
</protein>
<accession>A0ABD6CCL9</accession>
<feature type="compositionally biased region" description="Basic and acidic residues" evidence="1">
    <location>
        <begin position="515"/>
        <end position="535"/>
    </location>
</feature>
<comment type="caution">
    <text evidence="3">The sequence shown here is derived from an EMBL/GenBank/DDBJ whole genome shotgun (WGS) entry which is preliminary data.</text>
</comment>
<feature type="region of interest" description="Disordered" evidence="1">
    <location>
        <begin position="460"/>
        <end position="535"/>
    </location>
</feature>
<reference evidence="3 4" key="1">
    <citation type="journal article" date="2019" name="Int. J. Syst. Evol. Microbiol.">
        <title>The Global Catalogue of Microorganisms (GCM) 10K type strain sequencing project: providing services to taxonomists for standard genome sequencing and annotation.</title>
        <authorList>
            <consortium name="The Broad Institute Genomics Platform"/>
            <consortium name="The Broad Institute Genome Sequencing Center for Infectious Disease"/>
            <person name="Wu L."/>
            <person name="Ma J."/>
        </authorList>
    </citation>
    <scope>NUCLEOTIDE SEQUENCE [LARGE SCALE GENOMIC DNA]</scope>
    <source>
        <strain evidence="3 4">CGMCC 1.12125</strain>
    </source>
</reference>
<sequence length="535" mass="56298">MTESDIDAITLEILRNQLEGIAEEMGHVLIRGSYSPNIKERQDCSAALFDATGRLVAQAEHIPVHLGAMPEAVDAIRDRDPEPGDAYLLNDPFAGGTHLPDVTIVSPIAHEGTIVGYAVTRAHHADIGGMTPGSMPAGATEIYQEGLRLPGVRLRADGDVVDDVLDVVLANVRNPDERRADIRAQLAANDRAAERVGELVDEHGRDRLASAFEAVIEYSHDRVAAELADVPDGTYHARDVMEGDGVTDDDVPIAATVTIDGESVTVDFDGTADQVNGNMNAPLAVAKSAVYFVVRAVTDPEIPPNHGCYAPISVEAPEGSLLNPTPPAAVVGGNVETSQRVTDVVLDAFADAVPETVPAQGQGTMNNLIIGSRDADGYTYYETIAGGFGARADSDGMDGVQVGMTNTLNTPVESIETEYPLRVDRYALRSDSGGDGEHRGGLGLERAITVETDSVVSLLTERRRHAPAGVDGGEDGATGQNLIDDDAVPAKTTQDAPAGTTVTIRTPGGGGYGDPADRDEAARDSDRADEKVSDD</sequence>
<evidence type="ECO:0000259" key="2">
    <source>
        <dbReference type="Pfam" id="PF02538"/>
    </source>
</evidence>
<dbReference type="InterPro" id="IPR045079">
    <property type="entry name" value="Oxoprolinase-like"/>
</dbReference>
<feature type="compositionally biased region" description="Polar residues" evidence="1">
    <location>
        <begin position="491"/>
        <end position="504"/>
    </location>
</feature>